<dbReference type="EC" id="7.1.1.2" evidence="3"/>
<dbReference type="PANTHER" id="PTHR11435">
    <property type="entry name" value="NADH UBIQUINONE OXIDOREDUCTASE SUBUNIT ND6"/>
    <property type="match status" value="1"/>
</dbReference>
<keyword evidence="11" id="KW-0520">NAD</keyword>
<evidence type="ECO:0000256" key="7">
    <source>
        <dbReference type="ARBA" id="ARBA00022692"/>
    </source>
</evidence>
<feature type="transmembrane region" description="Helical" evidence="16">
    <location>
        <begin position="82"/>
        <end position="100"/>
    </location>
</feature>
<evidence type="ECO:0000256" key="14">
    <source>
        <dbReference type="ARBA" id="ARBA00031019"/>
    </source>
</evidence>
<keyword evidence="10 16" id="KW-1133">Transmembrane helix</keyword>
<evidence type="ECO:0000256" key="16">
    <source>
        <dbReference type="SAM" id="Phobius"/>
    </source>
</evidence>
<keyword evidence="6" id="KW-0679">Respiratory chain</keyword>
<evidence type="ECO:0000256" key="4">
    <source>
        <dbReference type="ARBA" id="ARBA00021095"/>
    </source>
</evidence>
<keyword evidence="7 16" id="KW-0812">Transmembrane</keyword>
<evidence type="ECO:0000256" key="15">
    <source>
        <dbReference type="ARBA" id="ARBA00049551"/>
    </source>
</evidence>
<evidence type="ECO:0000256" key="13">
    <source>
        <dbReference type="ARBA" id="ARBA00023136"/>
    </source>
</evidence>
<dbReference type="GO" id="GO:0031966">
    <property type="term" value="C:mitochondrial membrane"/>
    <property type="evidence" value="ECO:0007669"/>
    <property type="project" value="UniProtKB-SubCell"/>
</dbReference>
<evidence type="ECO:0000256" key="8">
    <source>
        <dbReference type="ARBA" id="ARBA00022967"/>
    </source>
</evidence>
<comment type="catalytic activity">
    <reaction evidence="15">
        <text>a ubiquinone + NADH + 5 H(+)(in) = a ubiquinol + NAD(+) + 4 H(+)(out)</text>
        <dbReference type="Rhea" id="RHEA:29091"/>
        <dbReference type="Rhea" id="RHEA-COMP:9565"/>
        <dbReference type="Rhea" id="RHEA-COMP:9566"/>
        <dbReference type="ChEBI" id="CHEBI:15378"/>
        <dbReference type="ChEBI" id="CHEBI:16389"/>
        <dbReference type="ChEBI" id="CHEBI:17976"/>
        <dbReference type="ChEBI" id="CHEBI:57540"/>
        <dbReference type="ChEBI" id="CHEBI:57945"/>
        <dbReference type="EC" id="7.1.1.2"/>
    </reaction>
</comment>
<evidence type="ECO:0000313" key="17">
    <source>
        <dbReference type="EMBL" id="AVZ00789.1"/>
    </source>
</evidence>
<keyword evidence="5" id="KW-0813">Transport</keyword>
<dbReference type="InterPro" id="IPR050269">
    <property type="entry name" value="ComplexI_Subunit6"/>
</dbReference>
<proteinExistence type="inferred from homology"/>
<feature type="transmembrane region" description="Helical" evidence="16">
    <location>
        <begin position="131"/>
        <end position="152"/>
    </location>
</feature>
<gene>
    <name evidence="17" type="primary">ND6</name>
</gene>
<geneLocation type="mitochondrion" evidence="17"/>
<dbReference type="GeneID" id="36937783"/>
<evidence type="ECO:0000256" key="10">
    <source>
        <dbReference type="ARBA" id="ARBA00022989"/>
    </source>
</evidence>
<keyword evidence="13 16" id="KW-0472">Membrane</keyword>
<name>A0A343W8U9_9HEMI</name>
<evidence type="ECO:0000256" key="3">
    <source>
        <dbReference type="ARBA" id="ARBA00012944"/>
    </source>
</evidence>
<evidence type="ECO:0000256" key="9">
    <source>
        <dbReference type="ARBA" id="ARBA00022982"/>
    </source>
</evidence>
<evidence type="ECO:0000256" key="1">
    <source>
        <dbReference type="ARBA" id="ARBA00004225"/>
    </source>
</evidence>
<keyword evidence="8" id="KW-1278">Translocase</keyword>
<dbReference type="AlphaFoldDB" id="A0A343W8U9"/>
<dbReference type="EMBL" id="KY069961">
    <property type="protein sequence ID" value="AVZ00789.1"/>
    <property type="molecule type" value="Genomic_DNA"/>
</dbReference>
<comment type="similarity">
    <text evidence="2">Belongs to the complex I subunit 6 family.</text>
</comment>
<dbReference type="PANTHER" id="PTHR11435:SF1">
    <property type="entry name" value="NADH-UBIQUINONE OXIDOREDUCTASE CHAIN 6"/>
    <property type="match status" value="1"/>
</dbReference>
<evidence type="ECO:0000256" key="6">
    <source>
        <dbReference type="ARBA" id="ARBA00022660"/>
    </source>
</evidence>
<keyword evidence="12 17" id="KW-0496">Mitochondrion</keyword>
<comment type="subcellular location">
    <subcellularLocation>
        <location evidence="1">Mitochondrion membrane</location>
        <topology evidence="1">Multi-pass membrane protein</topology>
    </subcellularLocation>
</comment>
<evidence type="ECO:0000256" key="11">
    <source>
        <dbReference type="ARBA" id="ARBA00023027"/>
    </source>
</evidence>
<dbReference type="CTD" id="4541"/>
<dbReference type="RefSeq" id="YP_009485653.1">
    <property type="nucleotide sequence ID" value="NC_037738.1"/>
</dbReference>
<reference evidence="17" key="1">
    <citation type="thesis" date="2017" institute="China Agricultural University">
        <title>Studies on the comparative mitochondrial genomics and phylogeny of Heteroptera (Insecta: Hemiptera).</title>
        <authorList>
            <person name="Jiang P."/>
        </authorList>
    </citation>
    <scope>NUCLEOTIDE SEQUENCE</scope>
</reference>
<keyword evidence="9" id="KW-0249">Electron transport</keyword>
<protein>
    <recommendedName>
        <fullName evidence="4">NADH-ubiquinone oxidoreductase chain 6</fullName>
        <ecNumber evidence="3">7.1.1.2</ecNumber>
    </recommendedName>
    <alternativeName>
        <fullName evidence="14">NADH dehydrogenase subunit 6</fullName>
    </alternativeName>
</protein>
<evidence type="ECO:0000256" key="5">
    <source>
        <dbReference type="ARBA" id="ARBA00022448"/>
    </source>
</evidence>
<feature type="transmembrane region" description="Helical" evidence="16">
    <location>
        <begin position="47"/>
        <end position="70"/>
    </location>
</feature>
<organism evidence="17">
    <name type="scientific">Velinus nodipes</name>
    <dbReference type="NCBI Taxonomy" id="1524544"/>
    <lineage>
        <taxon>Eukaryota</taxon>
        <taxon>Metazoa</taxon>
        <taxon>Ecdysozoa</taxon>
        <taxon>Arthropoda</taxon>
        <taxon>Hexapoda</taxon>
        <taxon>Insecta</taxon>
        <taxon>Pterygota</taxon>
        <taxon>Neoptera</taxon>
        <taxon>Paraneoptera</taxon>
        <taxon>Hemiptera</taxon>
        <taxon>Heteroptera</taxon>
        <taxon>Panheteroptera</taxon>
        <taxon>Cimicomorpha</taxon>
        <taxon>Reduviidae</taxon>
        <taxon>Harpactorinae</taxon>
        <taxon>Harpactorini</taxon>
        <taxon>Velinus</taxon>
    </lineage>
</organism>
<sequence>MKFFTIMSIMMSLMFMFMKHPLSMGLILILQTIMVSLITGLMINNFWFSFILLIIMLSGALVLFIYMASVASNEKFNPSIKMLYTTVIMTMIMSVMIMFIESNYQWMMLEKLNMKNSQVMSLIKLFNLNNMMITIMIVSYLFMTMIVITYIVNVTEGPLRTKN</sequence>
<dbReference type="GO" id="GO:0008137">
    <property type="term" value="F:NADH dehydrogenase (ubiquinone) activity"/>
    <property type="evidence" value="ECO:0007669"/>
    <property type="project" value="UniProtKB-EC"/>
</dbReference>
<evidence type="ECO:0000256" key="12">
    <source>
        <dbReference type="ARBA" id="ARBA00023128"/>
    </source>
</evidence>
<evidence type="ECO:0000256" key="2">
    <source>
        <dbReference type="ARBA" id="ARBA00005698"/>
    </source>
</evidence>
<accession>A0A343W8U9</accession>